<keyword evidence="2" id="KW-0489">Methyltransferase</keyword>
<dbReference type="InterPro" id="IPR029063">
    <property type="entry name" value="SAM-dependent_MTases_sf"/>
</dbReference>
<organism evidence="2 3">
    <name type="scientific">Ottowia cancrivicina</name>
    <dbReference type="NCBI Taxonomy" id="3040346"/>
    <lineage>
        <taxon>Bacteria</taxon>
        <taxon>Pseudomonadati</taxon>
        <taxon>Pseudomonadota</taxon>
        <taxon>Betaproteobacteria</taxon>
        <taxon>Burkholderiales</taxon>
        <taxon>Comamonadaceae</taxon>
        <taxon>Ottowia</taxon>
    </lineage>
</organism>
<proteinExistence type="predicted"/>
<dbReference type="InterPro" id="IPR013216">
    <property type="entry name" value="Methyltransf_11"/>
</dbReference>
<dbReference type="GO" id="GO:0008757">
    <property type="term" value="F:S-adenosylmethionine-dependent methyltransferase activity"/>
    <property type="evidence" value="ECO:0007669"/>
    <property type="project" value="InterPro"/>
</dbReference>
<evidence type="ECO:0000313" key="2">
    <source>
        <dbReference type="EMBL" id="MDG9698484.1"/>
    </source>
</evidence>
<keyword evidence="3" id="KW-1185">Reference proteome</keyword>
<name>A0AAW6RI38_9BURK</name>
<dbReference type="GO" id="GO:0032259">
    <property type="term" value="P:methylation"/>
    <property type="evidence" value="ECO:0007669"/>
    <property type="project" value="UniProtKB-KW"/>
</dbReference>
<dbReference type="Gene3D" id="3.40.50.150">
    <property type="entry name" value="Vaccinia Virus protein VP39"/>
    <property type="match status" value="1"/>
</dbReference>
<reference evidence="2 3" key="1">
    <citation type="submission" date="2023-04" db="EMBL/GenBank/DDBJ databases">
        <title>Ottowia paracancer sp. nov., isolated from human stomach.</title>
        <authorList>
            <person name="Song Y."/>
        </authorList>
    </citation>
    <scope>NUCLEOTIDE SEQUENCE [LARGE SCALE GENOMIC DNA]</scope>
    <source>
        <strain evidence="2 3">10c7w1</strain>
    </source>
</reference>
<keyword evidence="2" id="KW-0808">Transferase</keyword>
<dbReference type="Proteomes" id="UP001237156">
    <property type="component" value="Unassembled WGS sequence"/>
</dbReference>
<sequence length="198" mass="21514">MTQPKVLNVGGNSKAIALPPIFDGYEHLLLDIDPTGKPDLLCDARELTSTPAAQYDAVYCSHNLEHYFRHDVPRGLAGFIHVLKPQGFAFIRVPDIQEVMRIAVERRLEPDDVLYQSASGPIQVLDVLYGWGAQIARSGVDFFAHKTGFSPALMNKTLRAAGFANVYIATGNLEVGALAFLQPPDAATRQKLGLPASG</sequence>
<gene>
    <name evidence="2" type="ORF">QB898_01900</name>
</gene>
<dbReference type="EMBL" id="JARVII010000002">
    <property type="protein sequence ID" value="MDG9698484.1"/>
    <property type="molecule type" value="Genomic_DNA"/>
</dbReference>
<dbReference type="Pfam" id="PF08241">
    <property type="entry name" value="Methyltransf_11"/>
    <property type="match status" value="1"/>
</dbReference>
<dbReference type="SUPFAM" id="SSF53335">
    <property type="entry name" value="S-adenosyl-L-methionine-dependent methyltransferases"/>
    <property type="match status" value="1"/>
</dbReference>
<evidence type="ECO:0000259" key="1">
    <source>
        <dbReference type="Pfam" id="PF08241"/>
    </source>
</evidence>
<feature type="domain" description="Methyltransferase type 11" evidence="1">
    <location>
        <begin position="40"/>
        <end position="91"/>
    </location>
</feature>
<protein>
    <submittedName>
        <fullName evidence="2">SAM-dependent methyltransferase</fullName>
    </submittedName>
</protein>
<comment type="caution">
    <text evidence="2">The sequence shown here is derived from an EMBL/GenBank/DDBJ whole genome shotgun (WGS) entry which is preliminary data.</text>
</comment>
<dbReference type="AlphaFoldDB" id="A0AAW6RI38"/>
<accession>A0AAW6RI38</accession>
<dbReference type="RefSeq" id="WP_279523570.1">
    <property type="nucleotide sequence ID" value="NZ_JARVII010000002.1"/>
</dbReference>
<evidence type="ECO:0000313" key="3">
    <source>
        <dbReference type="Proteomes" id="UP001237156"/>
    </source>
</evidence>